<dbReference type="Proteomes" id="UP000799436">
    <property type="component" value="Unassembled WGS sequence"/>
</dbReference>
<evidence type="ECO:0000313" key="1">
    <source>
        <dbReference type="EMBL" id="KAF2771446.1"/>
    </source>
</evidence>
<evidence type="ECO:0000313" key="2">
    <source>
        <dbReference type="Proteomes" id="UP000799436"/>
    </source>
</evidence>
<reference evidence="1" key="1">
    <citation type="journal article" date="2020" name="Stud. Mycol.">
        <title>101 Dothideomycetes genomes: a test case for predicting lifestyles and emergence of pathogens.</title>
        <authorList>
            <person name="Haridas S."/>
            <person name="Albert R."/>
            <person name="Binder M."/>
            <person name="Bloem J."/>
            <person name="Labutti K."/>
            <person name="Salamov A."/>
            <person name="Andreopoulos B."/>
            <person name="Baker S."/>
            <person name="Barry K."/>
            <person name="Bills G."/>
            <person name="Bluhm B."/>
            <person name="Cannon C."/>
            <person name="Castanera R."/>
            <person name="Culley D."/>
            <person name="Daum C."/>
            <person name="Ezra D."/>
            <person name="Gonzalez J."/>
            <person name="Henrissat B."/>
            <person name="Kuo A."/>
            <person name="Liang C."/>
            <person name="Lipzen A."/>
            <person name="Lutzoni F."/>
            <person name="Magnuson J."/>
            <person name="Mondo S."/>
            <person name="Nolan M."/>
            <person name="Ohm R."/>
            <person name="Pangilinan J."/>
            <person name="Park H.-J."/>
            <person name="Ramirez L."/>
            <person name="Alfaro M."/>
            <person name="Sun H."/>
            <person name="Tritt A."/>
            <person name="Yoshinaga Y."/>
            <person name="Zwiers L.-H."/>
            <person name="Turgeon B."/>
            <person name="Goodwin S."/>
            <person name="Spatafora J."/>
            <person name="Crous P."/>
            <person name="Grigoriev I."/>
        </authorList>
    </citation>
    <scope>NUCLEOTIDE SEQUENCE</scope>
    <source>
        <strain evidence="1">CBS 116005</strain>
    </source>
</reference>
<organism evidence="1 2">
    <name type="scientific">Teratosphaeria nubilosa</name>
    <dbReference type="NCBI Taxonomy" id="161662"/>
    <lineage>
        <taxon>Eukaryota</taxon>
        <taxon>Fungi</taxon>
        <taxon>Dikarya</taxon>
        <taxon>Ascomycota</taxon>
        <taxon>Pezizomycotina</taxon>
        <taxon>Dothideomycetes</taxon>
        <taxon>Dothideomycetidae</taxon>
        <taxon>Mycosphaerellales</taxon>
        <taxon>Teratosphaeriaceae</taxon>
        <taxon>Teratosphaeria</taxon>
    </lineage>
</organism>
<dbReference type="EMBL" id="ML995819">
    <property type="protein sequence ID" value="KAF2771446.1"/>
    <property type="molecule type" value="Genomic_DNA"/>
</dbReference>
<sequence length="190" mass="20854">MCRRLQYALCFQQPARDTQFAGAETACQGVSSSTKHFPRPDGFVRVASSNLPDLPRELASVLKPKPCGYPRLYIASAIRLSAFIKRGRNDSRANPATTISRQCGALPAEACPSSLNAANTRLTQSLLLTTMFCANTLYTRGTLQIMRGSGPFSPALPELHMKQGHAQSFRLAVSDEMIAIHSRTMFPHRN</sequence>
<proteinExistence type="predicted"/>
<keyword evidence="2" id="KW-1185">Reference proteome</keyword>
<gene>
    <name evidence="1" type="ORF">EJ03DRAFT_325499</name>
</gene>
<dbReference type="AlphaFoldDB" id="A0A6G1LF13"/>
<name>A0A6G1LF13_9PEZI</name>
<accession>A0A6G1LF13</accession>
<protein>
    <submittedName>
        <fullName evidence="1">Uncharacterized protein</fullName>
    </submittedName>
</protein>